<keyword evidence="4 10" id="KW-0853">WD repeat</keyword>
<dbReference type="EMBL" id="KZ819333">
    <property type="protein sequence ID" value="PWN18922.1"/>
    <property type="molecule type" value="Genomic_DNA"/>
</dbReference>
<accession>A0A316U0J0</accession>
<dbReference type="AlphaFoldDB" id="A0A316U0J0"/>
<dbReference type="InterPro" id="IPR015943">
    <property type="entry name" value="WD40/YVTN_repeat-like_dom_sf"/>
</dbReference>
<evidence type="ECO:0000256" key="4">
    <source>
        <dbReference type="ARBA" id="ARBA00022574"/>
    </source>
</evidence>
<keyword evidence="6" id="KW-0009">Actin-binding</keyword>
<dbReference type="OrthoDB" id="406844at2759"/>
<protein>
    <recommendedName>
        <fullName evidence="8">Arp2/3 complex 41 kDa subunit</fullName>
    </recommendedName>
    <alternativeName>
        <fullName evidence="9">p41-ARC</fullName>
    </alternativeName>
</protein>
<comment type="similarity">
    <text evidence="2">Belongs to the WD repeat ARPC1 family.</text>
</comment>
<dbReference type="RefSeq" id="XP_025346082.1">
    <property type="nucleotide sequence ID" value="XM_025493610.1"/>
</dbReference>
<dbReference type="GO" id="GO:0005885">
    <property type="term" value="C:Arp2/3 protein complex"/>
    <property type="evidence" value="ECO:0007669"/>
    <property type="project" value="InterPro"/>
</dbReference>
<dbReference type="Gene3D" id="2.130.10.10">
    <property type="entry name" value="YVTN repeat-like/Quinoprotein amine dehydrogenase"/>
    <property type="match status" value="2"/>
</dbReference>
<dbReference type="GO" id="GO:0051015">
    <property type="term" value="F:actin filament binding"/>
    <property type="evidence" value="ECO:0007669"/>
    <property type="project" value="TreeGrafter"/>
</dbReference>
<evidence type="ECO:0000256" key="2">
    <source>
        <dbReference type="ARBA" id="ARBA00006260"/>
    </source>
</evidence>
<keyword evidence="13" id="KW-1185">Reference proteome</keyword>
<evidence type="ECO:0000256" key="8">
    <source>
        <dbReference type="ARBA" id="ARBA00041244"/>
    </source>
</evidence>
<dbReference type="PANTHER" id="PTHR10709:SF2">
    <property type="entry name" value="ACTIN-RELATED PROTEIN 2_3 COMPLEX SUBUNIT"/>
    <property type="match status" value="1"/>
</dbReference>
<keyword evidence="5" id="KW-0677">Repeat</keyword>
<dbReference type="PROSITE" id="PS50294">
    <property type="entry name" value="WD_REPEATS_REGION"/>
    <property type="match status" value="1"/>
</dbReference>
<evidence type="ECO:0000313" key="13">
    <source>
        <dbReference type="Proteomes" id="UP000245942"/>
    </source>
</evidence>
<name>A0A316U0J0_9BASI</name>
<sequence>MASQIHHLSLSPLTAHAFNADRSKVAVSPNSNEVHIYSSSAAGWVLEHVLSEHDKLVTGLDWAPESNRIVSCSQDRNAYVWTLTADEHSGAQVWKPTLVLLRLNRGATFVRWSPNEDKFAVASGARIISICSFEADNDWWVAKHIKKPLRSTILSLDWHPNNVLIAAGSADMRARVFSAFIKGIDARPPPSVWGERLPFGTLCGEWATPAGGWVHGIGFSPSGDALAFVGHDSSLSVIYPSGPESEPHAVHTIRSPTLPHVTLQWITEESLVAAGHDCQPILFTGSLDGGWNLTKSLDSAGMGGSSASGKAPPPPPPKAAGLSAAGGPGKLNNEAFNRFKSADVRGTTTPSALGTPPSPSRGGGAGGDGSIASHLGAVAGSSVGADGELHTTHQNTISSVRAYSGERGAVREVSTSAVDGRLCVFGVDGGGSGIGGIQRGVGAMRV</sequence>
<evidence type="ECO:0000256" key="9">
    <source>
        <dbReference type="ARBA" id="ARBA00041789"/>
    </source>
</evidence>
<evidence type="ECO:0000256" key="10">
    <source>
        <dbReference type="PROSITE-ProRule" id="PRU00221"/>
    </source>
</evidence>
<dbReference type="Proteomes" id="UP000245942">
    <property type="component" value="Unassembled WGS sequence"/>
</dbReference>
<gene>
    <name evidence="12" type="ORF">BCV69DRAFT_288168</name>
</gene>
<dbReference type="GO" id="GO:0034314">
    <property type="term" value="P:Arp2/3 complex-mediated actin nucleation"/>
    <property type="evidence" value="ECO:0007669"/>
    <property type="project" value="InterPro"/>
</dbReference>
<keyword evidence="7" id="KW-0206">Cytoskeleton</keyword>
<feature type="region of interest" description="Disordered" evidence="11">
    <location>
        <begin position="300"/>
        <end position="373"/>
    </location>
</feature>
<dbReference type="InterPro" id="IPR001680">
    <property type="entry name" value="WD40_rpt"/>
</dbReference>
<comment type="subcellular location">
    <subcellularLocation>
        <location evidence="1">Cytoplasm</location>
        <location evidence="1">Cytoskeleton</location>
    </subcellularLocation>
</comment>
<organism evidence="12 13">
    <name type="scientific">Pseudomicrostroma glucosiphilum</name>
    <dbReference type="NCBI Taxonomy" id="1684307"/>
    <lineage>
        <taxon>Eukaryota</taxon>
        <taxon>Fungi</taxon>
        <taxon>Dikarya</taxon>
        <taxon>Basidiomycota</taxon>
        <taxon>Ustilaginomycotina</taxon>
        <taxon>Exobasidiomycetes</taxon>
        <taxon>Microstromatales</taxon>
        <taxon>Microstromatales incertae sedis</taxon>
        <taxon>Pseudomicrostroma</taxon>
    </lineage>
</organism>
<dbReference type="GeneID" id="37015344"/>
<evidence type="ECO:0000256" key="6">
    <source>
        <dbReference type="ARBA" id="ARBA00023203"/>
    </source>
</evidence>
<dbReference type="PROSITE" id="PS50082">
    <property type="entry name" value="WD_REPEATS_2"/>
    <property type="match status" value="1"/>
</dbReference>
<evidence type="ECO:0000256" key="3">
    <source>
        <dbReference type="ARBA" id="ARBA00022490"/>
    </source>
</evidence>
<dbReference type="PANTHER" id="PTHR10709">
    <property type="entry name" value="ACTIN-RELATED PROTEIN 2/3 COMPLEX SUBUNIT 1"/>
    <property type="match status" value="1"/>
</dbReference>
<evidence type="ECO:0000313" key="12">
    <source>
        <dbReference type="EMBL" id="PWN18922.1"/>
    </source>
</evidence>
<dbReference type="SMART" id="SM00320">
    <property type="entry name" value="WD40"/>
    <property type="match status" value="4"/>
</dbReference>
<proteinExistence type="inferred from homology"/>
<dbReference type="SUPFAM" id="SSF50978">
    <property type="entry name" value="WD40 repeat-like"/>
    <property type="match status" value="1"/>
</dbReference>
<dbReference type="InterPro" id="IPR017383">
    <property type="entry name" value="ARPC1"/>
</dbReference>
<dbReference type="STRING" id="1684307.A0A316U0J0"/>
<reference evidence="12 13" key="1">
    <citation type="journal article" date="2018" name="Mol. Biol. Evol.">
        <title>Broad Genomic Sampling Reveals a Smut Pathogenic Ancestry of the Fungal Clade Ustilaginomycotina.</title>
        <authorList>
            <person name="Kijpornyongpan T."/>
            <person name="Mondo S.J."/>
            <person name="Barry K."/>
            <person name="Sandor L."/>
            <person name="Lee J."/>
            <person name="Lipzen A."/>
            <person name="Pangilinan J."/>
            <person name="LaButti K."/>
            <person name="Hainaut M."/>
            <person name="Henrissat B."/>
            <person name="Grigoriev I.V."/>
            <person name="Spatafora J.W."/>
            <person name="Aime M.C."/>
        </authorList>
    </citation>
    <scope>NUCLEOTIDE SEQUENCE [LARGE SCALE GENOMIC DNA]</scope>
    <source>
        <strain evidence="12 13">MCA 4718</strain>
    </source>
</reference>
<evidence type="ECO:0000256" key="1">
    <source>
        <dbReference type="ARBA" id="ARBA00004245"/>
    </source>
</evidence>
<dbReference type="InterPro" id="IPR036322">
    <property type="entry name" value="WD40_repeat_dom_sf"/>
</dbReference>
<dbReference type="Pfam" id="PF00400">
    <property type="entry name" value="WD40"/>
    <property type="match status" value="2"/>
</dbReference>
<evidence type="ECO:0000256" key="11">
    <source>
        <dbReference type="SAM" id="MobiDB-lite"/>
    </source>
</evidence>
<feature type="repeat" description="WD" evidence="10">
    <location>
        <begin position="50"/>
        <end position="91"/>
    </location>
</feature>
<keyword evidence="3" id="KW-0963">Cytoplasm</keyword>
<evidence type="ECO:0000256" key="7">
    <source>
        <dbReference type="ARBA" id="ARBA00023212"/>
    </source>
</evidence>
<evidence type="ECO:0000256" key="5">
    <source>
        <dbReference type="ARBA" id="ARBA00022737"/>
    </source>
</evidence>